<feature type="region of interest" description="Disordered" evidence="1">
    <location>
        <begin position="230"/>
        <end position="250"/>
    </location>
</feature>
<gene>
    <name evidence="2" type="ORF">BN4615_P5469</name>
</gene>
<protein>
    <recommendedName>
        <fullName evidence="3">CU044_5270 family protein</fullName>
    </recommendedName>
</protein>
<feature type="compositionally biased region" description="Basic and acidic residues" evidence="1">
    <location>
        <begin position="236"/>
        <end position="246"/>
    </location>
</feature>
<evidence type="ECO:0008006" key="3">
    <source>
        <dbReference type="Google" id="ProtNLM"/>
    </source>
</evidence>
<accession>A0A1M4EBH1</accession>
<dbReference type="RefSeq" id="WP_225275293.1">
    <property type="nucleotide sequence ID" value="NZ_CP084058.1"/>
</dbReference>
<name>A0A1M4EBH1_9ACTN</name>
<sequence>MNELDELRRHHDTMPEPDARTIDAARSRLNAHMRGGRDERPRQLRPLRAAWAPRAFWLRRALWAPLAGAAVALAVAVTVAPRQGEDPRPPQAQPPTIAELRLRPVANAQDVADNAALLAGGEPAWTAGPKQWGYVKSLRARTRTDGGRWLRGEPAKTSTHEQWRRLDDQAFATIERGKLTVHEGSEFEVTYPYLLALPADADRLLARIYETVDAEHARNRASMLERARQRAQARGRTPEEAARLAEEAPPPLTSVQRDRWAFQLIALGMGDAALPPRIRAAMYGAMAAIPGVRYEDGSSDLLDRRGITLYHVLDGYLRDEIFIDPRTYEYLGYRTIVVKNHKDGPFDTMRKGDIHNWDALVETAVVDRAGQRPG</sequence>
<dbReference type="AlphaFoldDB" id="A0A1M4EBH1"/>
<reference evidence="2" key="1">
    <citation type="submission" date="2016-04" db="EMBL/GenBank/DDBJ databases">
        <authorList>
            <person name="Evans L.H."/>
            <person name="Alamgir A."/>
            <person name="Owens N."/>
            <person name="Weber N.D."/>
            <person name="Virtaneva K."/>
            <person name="Barbian K."/>
            <person name="Babar A."/>
            <person name="Rosenke K."/>
        </authorList>
    </citation>
    <scope>NUCLEOTIDE SEQUENCE</scope>
    <source>
        <strain evidence="2">Nono1</strain>
    </source>
</reference>
<proteinExistence type="predicted"/>
<evidence type="ECO:0000313" key="2">
    <source>
        <dbReference type="EMBL" id="SBO95953.1"/>
    </source>
</evidence>
<organism evidence="2">
    <name type="scientific">Nonomuraea gerenzanensis</name>
    <dbReference type="NCBI Taxonomy" id="93944"/>
    <lineage>
        <taxon>Bacteria</taxon>
        <taxon>Bacillati</taxon>
        <taxon>Actinomycetota</taxon>
        <taxon>Actinomycetes</taxon>
        <taxon>Streptosporangiales</taxon>
        <taxon>Streptosporangiaceae</taxon>
        <taxon>Nonomuraea</taxon>
    </lineage>
</organism>
<feature type="region of interest" description="Disordered" evidence="1">
    <location>
        <begin position="1"/>
        <end position="23"/>
    </location>
</feature>
<dbReference type="EMBL" id="LT559118">
    <property type="protein sequence ID" value="SBO95953.1"/>
    <property type="molecule type" value="Genomic_DNA"/>
</dbReference>
<evidence type="ECO:0000256" key="1">
    <source>
        <dbReference type="SAM" id="MobiDB-lite"/>
    </source>
</evidence>